<keyword evidence="4" id="KW-0997">Cell inner membrane</keyword>
<dbReference type="GO" id="GO:0005886">
    <property type="term" value="C:plasma membrane"/>
    <property type="evidence" value="ECO:0007669"/>
    <property type="project" value="UniProtKB-SubCell"/>
</dbReference>
<sequence>MKPRLLFTILRHRSLPWAVSLVVAIGMSVNIYNQWQQLREVLLQEPAREQAVLEPRKAPANYRKNLFGEPRQQTQPLHERSPLPMTLVGSFVHPVSARSSAIIVVSGRPPRLFKSGDQIVPGAILSEVQPSHVVLSRNGSLDPLYFPDAMKVPAKPVGQVVRYADLTDSYLKKLHPTPSESATGLRLEPLGRVNQNPL</sequence>
<dbReference type="GO" id="GO:0015031">
    <property type="term" value="P:protein transport"/>
    <property type="evidence" value="ECO:0007669"/>
    <property type="project" value="UniProtKB-KW"/>
</dbReference>
<accession>A0A2N8S6C3</accession>
<evidence type="ECO:0000256" key="8">
    <source>
        <dbReference type="ARBA" id="ARBA00023136"/>
    </source>
</evidence>
<dbReference type="OrthoDB" id="6997042at2"/>
<feature type="domain" description="Type II secretion system protein GspC N-terminal" evidence="10">
    <location>
        <begin position="63"/>
        <end position="145"/>
    </location>
</feature>
<keyword evidence="8" id="KW-0472">Membrane</keyword>
<keyword evidence="6" id="KW-0653">Protein transport</keyword>
<evidence type="ECO:0000256" key="5">
    <source>
        <dbReference type="ARBA" id="ARBA00022692"/>
    </source>
</evidence>
<evidence type="ECO:0000256" key="1">
    <source>
        <dbReference type="ARBA" id="ARBA00004533"/>
    </source>
</evidence>
<evidence type="ECO:0000256" key="6">
    <source>
        <dbReference type="ARBA" id="ARBA00022927"/>
    </source>
</evidence>
<dbReference type="EMBL" id="POUN01000001">
    <property type="protein sequence ID" value="PNF82178.1"/>
    <property type="molecule type" value="Genomic_DNA"/>
</dbReference>
<evidence type="ECO:0000256" key="7">
    <source>
        <dbReference type="ARBA" id="ARBA00022989"/>
    </source>
</evidence>
<evidence type="ECO:0000256" key="9">
    <source>
        <dbReference type="SAM" id="MobiDB-lite"/>
    </source>
</evidence>
<dbReference type="InterPro" id="IPR024961">
    <property type="entry name" value="T2SS_GspC_N"/>
</dbReference>
<evidence type="ECO:0000313" key="11">
    <source>
        <dbReference type="EMBL" id="PNF82178.1"/>
    </source>
</evidence>
<keyword evidence="7" id="KW-1133">Transmembrane helix</keyword>
<proteinExistence type="predicted"/>
<comment type="subcellular location">
    <subcellularLocation>
        <location evidence="1">Cell inner membrane</location>
    </subcellularLocation>
</comment>
<dbReference type="Pfam" id="PF11356">
    <property type="entry name" value="T2SSC"/>
    <property type="match status" value="1"/>
</dbReference>
<evidence type="ECO:0000313" key="12">
    <source>
        <dbReference type="Proteomes" id="UP000235925"/>
    </source>
</evidence>
<keyword evidence="5" id="KW-0812">Transmembrane</keyword>
<name>A0A2N8S6C3_STUST</name>
<reference evidence="11 12" key="1">
    <citation type="submission" date="2018-01" db="EMBL/GenBank/DDBJ databases">
        <title>Denitrification phenotypes of diverse strains of Pseudomonas stutzeri.</title>
        <authorList>
            <person name="Milligan D.A."/>
            <person name="Bergaust L."/>
            <person name="Bakken L.R."/>
            <person name="Frostegard A."/>
        </authorList>
    </citation>
    <scope>NUCLEOTIDE SEQUENCE [LARGE SCALE GENOMIC DNA]</scope>
    <source>
        <strain evidence="11 12">KC</strain>
    </source>
</reference>
<keyword evidence="3" id="KW-1003">Cell membrane</keyword>
<evidence type="ECO:0000256" key="4">
    <source>
        <dbReference type="ARBA" id="ARBA00022519"/>
    </source>
</evidence>
<comment type="caution">
    <text evidence="11">The sequence shown here is derived from an EMBL/GenBank/DDBJ whole genome shotgun (WGS) entry which is preliminary data.</text>
</comment>
<evidence type="ECO:0000256" key="3">
    <source>
        <dbReference type="ARBA" id="ARBA00022475"/>
    </source>
</evidence>
<protein>
    <recommendedName>
        <fullName evidence="10">Type II secretion system protein GspC N-terminal domain-containing protein</fullName>
    </recommendedName>
</protein>
<feature type="region of interest" description="Disordered" evidence="9">
    <location>
        <begin position="174"/>
        <end position="198"/>
    </location>
</feature>
<evidence type="ECO:0000259" key="10">
    <source>
        <dbReference type="Pfam" id="PF11356"/>
    </source>
</evidence>
<evidence type="ECO:0000256" key="2">
    <source>
        <dbReference type="ARBA" id="ARBA00022448"/>
    </source>
</evidence>
<organism evidence="11 12">
    <name type="scientific">Stutzerimonas stutzeri</name>
    <name type="common">Pseudomonas stutzeri</name>
    <dbReference type="NCBI Taxonomy" id="316"/>
    <lineage>
        <taxon>Bacteria</taxon>
        <taxon>Pseudomonadati</taxon>
        <taxon>Pseudomonadota</taxon>
        <taxon>Gammaproteobacteria</taxon>
        <taxon>Pseudomonadales</taxon>
        <taxon>Pseudomonadaceae</taxon>
        <taxon>Stutzerimonas</taxon>
    </lineage>
</organism>
<dbReference type="Gene3D" id="2.30.30.830">
    <property type="match status" value="1"/>
</dbReference>
<gene>
    <name evidence="11" type="ORF">CXK92_01540</name>
</gene>
<keyword evidence="2" id="KW-0813">Transport</keyword>
<dbReference type="AlphaFoldDB" id="A0A2N8S6C3"/>
<dbReference type="Proteomes" id="UP000235925">
    <property type="component" value="Unassembled WGS sequence"/>
</dbReference>